<dbReference type="AlphaFoldDB" id="A0A0E9XRH5"/>
<accession>A0A0E9XRH5</accession>
<name>A0A0E9XRH5_ANGAN</name>
<sequence>MHLGLLHNVGGGRSSLMFRCLSYFHVRF</sequence>
<dbReference type="EMBL" id="GBXM01004299">
    <property type="protein sequence ID" value="JAI04279.1"/>
    <property type="molecule type" value="Transcribed_RNA"/>
</dbReference>
<organism evidence="1">
    <name type="scientific">Anguilla anguilla</name>
    <name type="common">European freshwater eel</name>
    <name type="synonym">Muraena anguilla</name>
    <dbReference type="NCBI Taxonomy" id="7936"/>
    <lineage>
        <taxon>Eukaryota</taxon>
        <taxon>Metazoa</taxon>
        <taxon>Chordata</taxon>
        <taxon>Craniata</taxon>
        <taxon>Vertebrata</taxon>
        <taxon>Euteleostomi</taxon>
        <taxon>Actinopterygii</taxon>
        <taxon>Neopterygii</taxon>
        <taxon>Teleostei</taxon>
        <taxon>Anguilliformes</taxon>
        <taxon>Anguillidae</taxon>
        <taxon>Anguilla</taxon>
    </lineage>
</organism>
<evidence type="ECO:0000313" key="1">
    <source>
        <dbReference type="EMBL" id="JAI04279.1"/>
    </source>
</evidence>
<protein>
    <submittedName>
        <fullName evidence="1">Uncharacterized protein</fullName>
    </submittedName>
</protein>
<reference evidence="1" key="2">
    <citation type="journal article" date="2015" name="Fish Shellfish Immunol.">
        <title>Early steps in the European eel (Anguilla anguilla)-Vibrio vulnificus interaction in the gills: Role of the RtxA13 toxin.</title>
        <authorList>
            <person name="Callol A."/>
            <person name="Pajuelo D."/>
            <person name="Ebbesson L."/>
            <person name="Teles M."/>
            <person name="MacKenzie S."/>
            <person name="Amaro C."/>
        </authorList>
    </citation>
    <scope>NUCLEOTIDE SEQUENCE</scope>
</reference>
<reference evidence="1" key="1">
    <citation type="submission" date="2014-11" db="EMBL/GenBank/DDBJ databases">
        <authorList>
            <person name="Amaro Gonzalez C."/>
        </authorList>
    </citation>
    <scope>NUCLEOTIDE SEQUENCE</scope>
</reference>
<proteinExistence type="predicted"/>